<dbReference type="EMBL" id="JBAKAX010000012">
    <property type="protein sequence ID" value="MEL0604874.1"/>
    <property type="molecule type" value="Genomic_DNA"/>
</dbReference>
<comment type="caution">
    <text evidence="1">The sequence shown here is derived from an EMBL/GenBank/DDBJ whole genome shotgun (WGS) entry which is preliminary data.</text>
</comment>
<accession>A0ACC6R4L7</accession>
<dbReference type="Proteomes" id="UP001374952">
    <property type="component" value="Unassembled WGS sequence"/>
</dbReference>
<proteinExistence type="predicted"/>
<keyword evidence="2" id="KW-1185">Reference proteome</keyword>
<organism evidence="1 2">
    <name type="scientific">Pseudoalteromonas undina</name>
    <dbReference type="NCBI Taxonomy" id="43660"/>
    <lineage>
        <taxon>Bacteria</taxon>
        <taxon>Pseudomonadati</taxon>
        <taxon>Pseudomonadota</taxon>
        <taxon>Gammaproteobacteria</taxon>
        <taxon>Alteromonadales</taxon>
        <taxon>Pseudoalteromonadaceae</taxon>
        <taxon>Pseudoalteromonas</taxon>
    </lineage>
</organism>
<sequence length="156" mass="18088">MSFEVTNYLLIDIDNEFSRTFAEYYFKHATPNTPSTLIVAGSNTRKLVKMMFDELIKDYCYCDLENEISVSELATYLHEHHDIQGVLFNNTDYLLADEKQRFIYNSLHEKRYVVSADDSGYTFDRITDEGFKNHLSCDTDIAETPKDLVALAKTLK</sequence>
<gene>
    <name evidence="1" type="ORF">V6250_11920</name>
</gene>
<evidence type="ECO:0000313" key="1">
    <source>
        <dbReference type="EMBL" id="MEL0604874.1"/>
    </source>
</evidence>
<reference evidence="1" key="1">
    <citation type="submission" date="2024-02" db="EMBL/GenBank/DDBJ databases">
        <title>Bacteria isolated from the canopy kelp, Nereocystis luetkeana.</title>
        <authorList>
            <person name="Pfister C.A."/>
            <person name="Younker I.T."/>
            <person name="Light S.H."/>
        </authorList>
    </citation>
    <scope>NUCLEOTIDE SEQUENCE</scope>
    <source>
        <strain evidence="1">TN.2.01</strain>
    </source>
</reference>
<protein>
    <submittedName>
        <fullName evidence="1">Uncharacterized protein</fullName>
    </submittedName>
</protein>
<name>A0ACC6R4L7_9GAMM</name>
<evidence type="ECO:0000313" key="2">
    <source>
        <dbReference type="Proteomes" id="UP001374952"/>
    </source>
</evidence>